<dbReference type="Proteomes" id="UP000735302">
    <property type="component" value="Unassembled WGS sequence"/>
</dbReference>
<dbReference type="PROSITE" id="PS50267">
    <property type="entry name" value="NA_NEUROTRAN_SYMP_3"/>
    <property type="match status" value="1"/>
</dbReference>
<evidence type="ECO:0000256" key="5">
    <source>
        <dbReference type="ARBA" id="ARBA00023136"/>
    </source>
</evidence>
<keyword evidence="9" id="KW-1185">Reference proteome</keyword>
<protein>
    <submittedName>
        <fullName evidence="8">Transporter</fullName>
    </submittedName>
</protein>
<keyword evidence="5" id="KW-0472">Membrane</keyword>
<evidence type="ECO:0000256" key="6">
    <source>
        <dbReference type="PIRSR" id="PIRSR600175-1"/>
    </source>
</evidence>
<keyword evidence="6" id="KW-0479">Metal-binding</keyword>
<evidence type="ECO:0000256" key="4">
    <source>
        <dbReference type="ARBA" id="ARBA00022989"/>
    </source>
</evidence>
<keyword evidence="2" id="KW-0813">Transport</keyword>
<dbReference type="SUPFAM" id="SSF161070">
    <property type="entry name" value="SNF-like"/>
    <property type="match status" value="1"/>
</dbReference>
<dbReference type="PANTHER" id="PTHR11616:SF240">
    <property type="entry name" value="BLOATED TUBULES, ISOFORM B-RELATED"/>
    <property type="match status" value="1"/>
</dbReference>
<feature type="binding site" evidence="6">
    <location>
        <position position="57"/>
    </location>
    <ligand>
        <name>Na(+)</name>
        <dbReference type="ChEBI" id="CHEBI:29101"/>
        <label>1</label>
    </ligand>
</feature>
<feature type="region of interest" description="Disordered" evidence="7">
    <location>
        <begin position="72"/>
        <end position="129"/>
    </location>
</feature>
<comment type="caution">
    <text evidence="8">The sequence shown here is derived from an EMBL/GenBank/DDBJ whole genome shotgun (WGS) entry which is preliminary data.</text>
</comment>
<evidence type="ECO:0000313" key="9">
    <source>
        <dbReference type="Proteomes" id="UP000735302"/>
    </source>
</evidence>
<evidence type="ECO:0000256" key="3">
    <source>
        <dbReference type="ARBA" id="ARBA00022692"/>
    </source>
</evidence>
<keyword evidence="4" id="KW-1133">Transmembrane helix</keyword>
<dbReference type="GO" id="GO:0046872">
    <property type="term" value="F:metal ion binding"/>
    <property type="evidence" value="ECO:0007669"/>
    <property type="project" value="UniProtKB-KW"/>
</dbReference>
<keyword evidence="6" id="KW-0915">Sodium</keyword>
<feature type="compositionally biased region" description="Basic and acidic residues" evidence="7">
    <location>
        <begin position="93"/>
        <end position="105"/>
    </location>
</feature>
<feature type="binding site" evidence="6">
    <location>
        <position position="53"/>
    </location>
    <ligand>
        <name>Na(+)</name>
        <dbReference type="ChEBI" id="CHEBI:29101"/>
        <label>1</label>
    </ligand>
</feature>
<proteinExistence type="predicted"/>
<sequence>MESSKPGWRVTSDPPSSDGTTSSSIESPTVKIHKREQWAKKLDFLLACIGFSVGLGNVWRFPFLCYRNGGGPQQDDFRLSGPPSGQGTGGGARIRDRRVPADLRADSLATEPPKPPRSPLQHPTKTSGR</sequence>
<dbReference type="GO" id="GO:0035725">
    <property type="term" value="P:sodium ion transmembrane transport"/>
    <property type="evidence" value="ECO:0007669"/>
    <property type="project" value="TreeGrafter"/>
</dbReference>
<comment type="subcellular location">
    <subcellularLocation>
        <location evidence="1">Membrane</location>
        <topology evidence="1">Multi-pass membrane protein</topology>
    </subcellularLocation>
</comment>
<organism evidence="8 9">
    <name type="scientific">Plakobranchus ocellatus</name>
    <dbReference type="NCBI Taxonomy" id="259542"/>
    <lineage>
        <taxon>Eukaryota</taxon>
        <taxon>Metazoa</taxon>
        <taxon>Spiralia</taxon>
        <taxon>Lophotrochozoa</taxon>
        <taxon>Mollusca</taxon>
        <taxon>Gastropoda</taxon>
        <taxon>Heterobranchia</taxon>
        <taxon>Euthyneura</taxon>
        <taxon>Panpulmonata</taxon>
        <taxon>Sacoglossa</taxon>
        <taxon>Placobranchoidea</taxon>
        <taxon>Plakobranchidae</taxon>
        <taxon>Plakobranchus</taxon>
    </lineage>
</organism>
<gene>
    <name evidence="8" type="ORF">PoB_000159600</name>
</gene>
<accession>A0AAV3XWA4</accession>
<keyword evidence="3" id="KW-0812">Transmembrane</keyword>
<reference evidence="8 9" key="1">
    <citation type="journal article" date="2021" name="Elife">
        <title>Chloroplast acquisition without the gene transfer in kleptoplastic sea slugs, Plakobranchus ocellatus.</title>
        <authorList>
            <person name="Maeda T."/>
            <person name="Takahashi S."/>
            <person name="Yoshida T."/>
            <person name="Shimamura S."/>
            <person name="Takaki Y."/>
            <person name="Nagai Y."/>
            <person name="Toyoda A."/>
            <person name="Suzuki Y."/>
            <person name="Arimoto A."/>
            <person name="Ishii H."/>
            <person name="Satoh N."/>
            <person name="Nishiyama T."/>
            <person name="Hasebe M."/>
            <person name="Maruyama T."/>
            <person name="Minagawa J."/>
            <person name="Obokata J."/>
            <person name="Shigenobu S."/>
        </authorList>
    </citation>
    <scope>NUCLEOTIDE SEQUENCE [LARGE SCALE GENOMIC DNA]</scope>
</reference>
<evidence type="ECO:0000313" key="8">
    <source>
        <dbReference type="EMBL" id="GFN75090.1"/>
    </source>
</evidence>
<evidence type="ECO:0000256" key="7">
    <source>
        <dbReference type="SAM" id="MobiDB-lite"/>
    </source>
</evidence>
<dbReference type="InterPro" id="IPR037272">
    <property type="entry name" value="SNS_sf"/>
</dbReference>
<dbReference type="InterPro" id="IPR000175">
    <property type="entry name" value="Na/ntran_symport"/>
</dbReference>
<dbReference type="PANTHER" id="PTHR11616">
    <property type="entry name" value="SODIUM/CHLORIDE DEPENDENT TRANSPORTER"/>
    <property type="match status" value="1"/>
</dbReference>
<feature type="binding site" evidence="6">
    <location>
        <position position="50"/>
    </location>
    <ligand>
        <name>Na(+)</name>
        <dbReference type="ChEBI" id="CHEBI:29101"/>
        <label>1</label>
    </ligand>
</feature>
<feature type="region of interest" description="Disordered" evidence="7">
    <location>
        <begin position="1"/>
        <end position="32"/>
    </location>
</feature>
<dbReference type="GO" id="GO:0006865">
    <property type="term" value="P:amino acid transport"/>
    <property type="evidence" value="ECO:0007669"/>
    <property type="project" value="TreeGrafter"/>
</dbReference>
<feature type="compositionally biased region" description="Low complexity" evidence="7">
    <location>
        <begin position="11"/>
        <end position="28"/>
    </location>
</feature>
<name>A0AAV3XWA4_9GAST</name>
<dbReference type="AlphaFoldDB" id="A0AAV3XWA4"/>
<dbReference type="Pfam" id="PF00209">
    <property type="entry name" value="SNF"/>
    <property type="match status" value="1"/>
</dbReference>
<evidence type="ECO:0000256" key="2">
    <source>
        <dbReference type="ARBA" id="ARBA00022448"/>
    </source>
</evidence>
<dbReference type="GO" id="GO:0005886">
    <property type="term" value="C:plasma membrane"/>
    <property type="evidence" value="ECO:0007669"/>
    <property type="project" value="TreeGrafter"/>
</dbReference>
<dbReference type="EMBL" id="BLXT01000208">
    <property type="protein sequence ID" value="GFN75090.1"/>
    <property type="molecule type" value="Genomic_DNA"/>
</dbReference>
<evidence type="ECO:0000256" key="1">
    <source>
        <dbReference type="ARBA" id="ARBA00004141"/>
    </source>
</evidence>